<evidence type="ECO:0000256" key="2">
    <source>
        <dbReference type="ARBA" id="ARBA00022576"/>
    </source>
</evidence>
<name>A0A0F9WET5_9ZZZZ</name>
<organism evidence="9">
    <name type="scientific">marine sediment metagenome</name>
    <dbReference type="NCBI Taxonomy" id="412755"/>
    <lineage>
        <taxon>unclassified sequences</taxon>
        <taxon>metagenomes</taxon>
        <taxon>ecological metagenomes</taxon>
    </lineage>
</organism>
<dbReference type="GO" id="GO:0030170">
    <property type="term" value="F:pyridoxal phosphate binding"/>
    <property type="evidence" value="ECO:0007669"/>
    <property type="project" value="InterPro"/>
</dbReference>
<dbReference type="PANTHER" id="PTHR46577:SF2">
    <property type="entry name" value="TRANSCRIPTIONAL REGULATORY PROTEIN"/>
    <property type="match status" value="1"/>
</dbReference>
<dbReference type="InterPro" id="IPR015421">
    <property type="entry name" value="PyrdxlP-dep_Trfase_major"/>
</dbReference>
<keyword evidence="5" id="KW-0805">Transcription regulation</keyword>
<dbReference type="PROSITE" id="PS50949">
    <property type="entry name" value="HTH_GNTR"/>
    <property type="match status" value="1"/>
</dbReference>
<proteinExistence type="inferred from homology"/>
<comment type="caution">
    <text evidence="9">The sequence shown here is derived from an EMBL/GenBank/DDBJ whole genome shotgun (WGS) entry which is preliminary data.</text>
</comment>
<dbReference type="SUPFAM" id="SSF53383">
    <property type="entry name" value="PLP-dependent transferases"/>
    <property type="match status" value="1"/>
</dbReference>
<dbReference type="GO" id="GO:0003700">
    <property type="term" value="F:DNA-binding transcription factor activity"/>
    <property type="evidence" value="ECO:0007669"/>
    <property type="project" value="InterPro"/>
</dbReference>
<keyword evidence="7" id="KW-0804">Transcription</keyword>
<dbReference type="Gene3D" id="1.10.10.10">
    <property type="entry name" value="Winged helix-like DNA-binding domain superfamily/Winged helix DNA-binding domain"/>
    <property type="match status" value="1"/>
</dbReference>
<dbReference type="InterPro" id="IPR004839">
    <property type="entry name" value="Aminotransferase_I/II_large"/>
</dbReference>
<keyword evidence="4" id="KW-0663">Pyridoxal phosphate</keyword>
<dbReference type="InterPro" id="IPR015424">
    <property type="entry name" value="PyrdxlP-dep_Trfase"/>
</dbReference>
<dbReference type="InterPro" id="IPR036388">
    <property type="entry name" value="WH-like_DNA-bd_sf"/>
</dbReference>
<evidence type="ECO:0000256" key="3">
    <source>
        <dbReference type="ARBA" id="ARBA00022679"/>
    </source>
</evidence>
<dbReference type="FunFam" id="3.40.640.10:FF:000023">
    <property type="entry name" value="Transcriptional regulator, GntR family"/>
    <property type="match status" value="1"/>
</dbReference>
<feature type="domain" description="HTH gntR-type" evidence="8">
    <location>
        <begin position="1"/>
        <end position="69"/>
    </location>
</feature>
<dbReference type="Gene3D" id="3.40.640.10">
    <property type="entry name" value="Type I PLP-dependent aspartate aminotransferase-like (Major domain)"/>
    <property type="match status" value="1"/>
</dbReference>
<dbReference type="Gene3D" id="3.90.1150.10">
    <property type="entry name" value="Aspartate Aminotransferase, domain 1"/>
    <property type="match status" value="1"/>
</dbReference>
<dbReference type="CDD" id="cd07377">
    <property type="entry name" value="WHTH_GntR"/>
    <property type="match status" value="1"/>
</dbReference>
<gene>
    <name evidence="9" type="ORF">LCGC14_0024630</name>
</gene>
<dbReference type="InterPro" id="IPR036390">
    <property type="entry name" value="WH_DNA-bd_sf"/>
</dbReference>
<evidence type="ECO:0000313" key="9">
    <source>
        <dbReference type="EMBL" id="KKO10978.1"/>
    </source>
</evidence>
<keyword evidence="2" id="KW-0032">Aminotransferase</keyword>
<dbReference type="AlphaFoldDB" id="A0A0F9WET5"/>
<comment type="similarity">
    <text evidence="1">In the C-terminal section; belongs to the class-I pyridoxal-phosphate-dependent aminotransferase family.</text>
</comment>
<dbReference type="GO" id="GO:0008483">
    <property type="term" value="F:transaminase activity"/>
    <property type="evidence" value="ECO:0007669"/>
    <property type="project" value="UniProtKB-KW"/>
</dbReference>
<evidence type="ECO:0000259" key="8">
    <source>
        <dbReference type="PROSITE" id="PS50949"/>
    </source>
</evidence>
<dbReference type="GO" id="GO:0003677">
    <property type="term" value="F:DNA binding"/>
    <property type="evidence" value="ECO:0007669"/>
    <property type="project" value="UniProtKB-KW"/>
</dbReference>
<protein>
    <recommendedName>
        <fullName evidence="8">HTH gntR-type domain-containing protein</fullName>
    </recommendedName>
</protein>
<dbReference type="CDD" id="cd00609">
    <property type="entry name" value="AAT_like"/>
    <property type="match status" value="1"/>
</dbReference>
<dbReference type="EMBL" id="LAZR01000004">
    <property type="protein sequence ID" value="KKO10978.1"/>
    <property type="molecule type" value="Genomic_DNA"/>
</dbReference>
<keyword evidence="6" id="KW-0238">DNA-binding</keyword>
<sequence length="469" mass="51583">MKRYEQLAHDIAEMIKSGVLVPGERVPSVRHASRTYGVSAATVYQAYYLLENRGLIRSRPRSGYFVCSQPRQSLPSVQRPSGSVASTVVDVSELVFTVLGSVRDPGIVPLGSAFPSPALFPMQRLSKSLTKATRQMDPDATVAHLPAGSLDLRRQIAQRYSIARTHVDFDELVVTSGALEALNLCLQAVTGPGDYVAVESPAFYASLQALERLNLKAVEIPVDPDGGADLQVLQEALARHPIKACWFMTSFQNPTGASMPDEKKSALVEILTKNQVPLIEDDVYSELYFGSEQPRPAKAFDTDGYVMHCGSFSKNLAPGYRVGWVAAGRYARQVERLRLMTTLSASTPAQIAIADYLQFGGFDRHLRKLRHQLEVRQNVMRVAIDQYFPDTTRVSRPEGGYFLWLELPTGTDSLEFLKRALAQNISIAPGPIFSAKRAFGNCIRLNYGAPAEAALVPAIKELSRIAHCI</sequence>
<evidence type="ECO:0000256" key="6">
    <source>
        <dbReference type="ARBA" id="ARBA00023125"/>
    </source>
</evidence>
<evidence type="ECO:0000256" key="5">
    <source>
        <dbReference type="ARBA" id="ARBA00023015"/>
    </source>
</evidence>
<dbReference type="SUPFAM" id="SSF46785">
    <property type="entry name" value="Winged helix' DNA-binding domain"/>
    <property type="match status" value="1"/>
</dbReference>
<dbReference type="SMART" id="SM00345">
    <property type="entry name" value="HTH_GNTR"/>
    <property type="match status" value="1"/>
</dbReference>
<dbReference type="Pfam" id="PF00392">
    <property type="entry name" value="GntR"/>
    <property type="match status" value="1"/>
</dbReference>
<keyword evidence="3" id="KW-0808">Transferase</keyword>
<dbReference type="InterPro" id="IPR015422">
    <property type="entry name" value="PyrdxlP-dep_Trfase_small"/>
</dbReference>
<reference evidence="9" key="1">
    <citation type="journal article" date="2015" name="Nature">
        <title>Complex archaea that bridge the gap between prokaryotes and eukaryotes.</title>
        <authorList>
            <person name="Spang A."/>
            <person name="Saw J.H."/>
            <person name="Jorgensen S.L."/>
            <person name="Zaremba-Niedzwiedzka K."/>
            <person name="Martijn J."/>
            <person name="Lind A.E."/>
            <person name="van Eijk R."/>
            <person name="Schleper C."/>
            <person name="Guy L."/>
            <person name="Ettema T.J."/>
        </authorList>
    </citation>
    <scope>NUCLEOTIDE SEQUENCE</scope>
</reference>
<dbReference type="InterPro" id="IPR051446">
    <property type="entry name" value="HTH_trans_reg/aminotransferase"/>
</dbReference>
<evidence type="ECO:0000256" key="7">
    <source>
        <dbReference type="ARBA" id="ARBA00023163"/>
    </source>
</evidence>
<dbReference type="InterPro" id="IPR000524">
    <property type="entry name" value="Tscrpt_reg_HTH_GntR"/>
</dbReference>
<accession>A0A0F9WET5</accession>
<evidence type="ECO:0000256" key="4">
    <source>
        <dbReference type="ARBA" id="ARBA00022898"/>
    </source>
</evidence>
<evidence type="ECO:0000256" key="1">
    <source>
        <dbReference type="ARBA" id="ARBA00005384"/>
    </source>
</evidence>
<dbReference type="Pfam" id="PF00155">
    <property type="entry name" value="Aminotran_1_2"/>
    <property type="match status" value="1"/>
</dbReference>
<dbReference type="PANTHER" id="PTHR46577">
    <property type="entry name" value="HTH-TYPE TRANSCRIPTIONAL REGULATORY PROTEIN GABR"/>
    <property type="match status" value="1"/>
</dbReference>